<protein>
    <submittedName>
        <fullName evidence="4">Unc-13-4a isoform b</fullName>
    </submittedName>
</protein>
<name>A0A9Q0RAZ1_ANAIG</name>
<dbReference type="OrthoDB" id="2015333at2759"/>
<dbReference type="EMBL" id="JAPDFW010000073">
    <property type="protein sequence ID" value="KAJ5073584.1"/>
    <property type="molecule type" value="Genomic_DNA"/>
</dbReference>
<comment type="caution">
    <text evidence="4">The sequence shown here is derived from an EMBL/GenBank/DDBJ whole genome shotgun (WGS) entry which is preliminary data.</text>
</comment>
<proteinExistence type="predicted"/>
<organism evidence="4 5">
    <name type="scientific">Anaeramoeba ignava</name>
    <name type="common">Anaerobic marine amoeba</name>
    <dbReference type="NCBI Taxonomy" id="1746090"/>
    <lineage>
        <taxon>Eukaryota</taxon>
        <taxon>Metamonada</taxon>
        <taxon>Anaeramoebidae</taxon>
        <taxon>Anaeramoeba</taxon>
    </lineage>
</organism>
<dbReference type="Proteomes" id="UP001149090">
    <property type="component" value="Unassembled WGS sequence"/>
</dbReference>
<feature type="region of interest" description="Disordered" evidence="2">
    <location>
        <begin position="819"/>
        <end position="845"/>
    </location>
</feature>
<evidence type="ECO:0000313" key="4">
    <source>
        <dbReference type="EMBL" id="KAJ5073584.1"/>
    </source>
</evidence>
<keyword evidence="1" id="KW-0175">Coiled coil</keyword>
<dbReference type="PROSITE" id="PS51258">
    <property type="entry name" value="MHD1"/>
    <property type="match status" value="1"/>
</dbReference>
<dbReference type="Gene3D" id="1.10.357.50">
    <property type="match status" value="1"/>
</dbReference>
<sequence length="1460" mass="171455">MYSHLDPPSPKRTPYIEEQKHIKNNNLNLQNNQHSQNTNTNTNTNINTNINNNNNNQNIQDMQNQANKFKKIEESPQQNDPNTQTQFNQMITNFIDSALGFSINDTIIKDLEQEFKGQELPSNVKRFFQKTKQNIESIRKEALSPTKTQQNAKETIAIEPDIEKFEYGITCIFCPLTEYYNLTKYKDELSMLFNPNFSEKPPAEISLHEVLTKINQKIQDIEIRGVSDKSSLFYHSLKNFRKKYLSKIKDKNQTISVERLSDLFGNIIDSISKKKKIDENSRITEVCLKQFEYIFKKEQEQEQEPYKIRRELESLIFLLQESFSITDEIRDNLLEKMEFWKKFEPNLDFLRDSKKKLKEIEHYQMSKFDRKSTYILWYQKAKSRIEKNIKFLEESKKRYQLEQQALARQNRRLESKHKLEKEMISDQLATIKLTLLEVRGLEGVIKERRTQKLYGIFEYEGLKASTEEIDTKKLTMWKKQNSTIFDVIKMEKQVHFTLWGENIYVQKRKKFKSRQAIGKIDLDVDKLVFPSHRVSWLSLEPSMGVSFRDAEAKIEIEYIENELLQSKKKGQQSQEYIIESKKIDYHEIFKTMATRVILFVNNFFRENQETSEISRQNSEENQMQRGKTANALLNKQNLTSKLNWFQKEQSIFGFASSQLIIRKNIDAFFQEFCLRYGIHDNFYNLVHLRILVDNFKPAYNIITDIKALLSGLYTVIIDFSYVGLTIEEETEFESILLPLYLNVRNHIQHFSMVFENNKPTNCLKEMINVYLLLIKIDADSRNNISFVSKTRKTEMIMNDNWEKKGKEVMQSIINGILHKNKNKNENENQNENQNENENENENDQKKHDDIDFLEQLAILIMEGFEVNYSQFFEVKAQSKVQQDQDAALKLIEAFQEDLKSQANPDKIQMLQAKIASMQEKYKGYEEGFACLVLTEKITYIHEEMATLANFFANDTFPKELPLLPIATRYYTTRLSDSIFQCIQGSDFGKIEIFRLYKKIRDVNDDIGQHSAGHDIQLIPVSKLFFDQARVWISSTKERLQSWIERAVELDTLDMLSPQNPISSSSIDVFQMVDRVFAFLTSLNWKEPNFHFLLLKFTKTLCKLVNTYTTSLDSRLDRIIILIRQEVPIGKDIGLDFFVPENHLSVFVLLNDMDYARQTLNHLYSDIESFTETIENDSNTAHIKSTSESVISFEIPSLKAQFERSFDKLMLLVKRHIILKLSLALESHLEEFGGYPSLSKSTSKRVALEKDQKLNKPYARGLVNPTLSFLNVQLERSASLFRSQTLFNKVLVSFYMFSMLALKRLLTPILFPNFVEDQRLELTNPEKLFSSRKRSFKIFPKDHFAVFGFMLELINEFFYADGDGLSQSMIDSYSQDVVVLFDLFSLSIDRLFDFVTKQTVDLNFTKEIISRSFDEKDKQKLSCILALDIIYSQSLIDRNCQNFIQRFSKQFISRLAEENKN</sequence>
<evidence type="ECO:0000259" key="3">
    <source>
        <dbReference type="PROSITE" id="PS51258"/>
    </source>
</evidence>
<evidence type="ECO:0000256" key="2">
    <source>
        <dbReference type="SAM" id="MobiDB-lite"/>
    </source>
</evidence>
<evidence type="ECO:0000256" key="1">
    <source>
        <dbReference type="SAM" id="Coils"/>
    </source>
</evidence>
<evidence type="ECO:0000313" key="5">
    <source>
        <dbReference type="Proteomes" id="UP001149090"/>
    </source>
</evidence>
<gene>
    <name evidence="4" type="ORF">M0811_08421</name>
</gene>
<feature type="coiled-coil region" evidence="1">
    <location>
        <begin position="382"/>
        <end position="416"/>
    </location>
</feature>
<accession>A0A9Q0RAZ1</accession>
<feature type="domain" description="MHD1" evidence="3">
    <location>
        <begin position="993"/>
        <end position="1115"/>
    </location>
</feature>
<dbReference type="InterPro" id="IPR014770">
    <property type="entry name" value="Munc13_1"/>
</dbReference>
<reference evidence="4" key="1">
    <citation type="submission" date="2022-10" db="EMBL/GenBank/DDBJ databases">
        <title>Novel sulphate-reducing endosymbionts in the free-living metamonad Anaeramoeba.</title>
        <authorList>
            <person name="Jerlstrom-Hultqvist J."/>
            <person name="Cepicka I."/>
            <person name="Gallot-Lavallee L."/>
            <person name="Salas-Leiva D."/>
            <person name="Curtis B.A."/>
            <person name="Zahonova K."/>
            <person name="Pipaliya S."/>
            <person name="Dacks J."/>
            <person name="Roger A.J."/>
        </authorList>
    </citation>
    <scope>NUCLEOTIDE SEQUENCE</scope>
    <source>
        <strain evidence="4">BMAN</strain>
    </source>
</reference>
<keyword evidence="5" id="KW-1185">Reference proteome</keyword>